<keyword evidence="6" id="KW-1185">Reference proteome</keyword>
<dbReference type="Proteomes" id="UP001231924">
    <property type="component" value="Unassembled WGS sequence"/>
</dbReference>
<evidence type="ECO:0000313" key="5">
    <source>
        <dbReference type="EMBL" id="MDL5155419.1"/>
    </source>
</evidence>
<reference evidence="5 6" key="1">
    <citation type="submission" date="2023-06" db="EMBL/GenBank/DDBJ databases">
        <title>Actinomycetospora Odt1-22.</title>
        <authorList>
            <person name="Supong K."/>
        </authorList>
    </citation>
    <scope>NUCLEOTIDE SEQUENCE [LARGE SCALE GENOMIC DNA]</scope>
    <source>
        <strain evidence="5 6">Odt1-22</strain>
    </source>
</reference>
<dbReference type="NCBIfam" id="TIGR00996">
    <property type="entry name" value="Mtu_fam_mce"/>
    <property type="match status" value="1"/>
</dbReference>
<feature type="domain" description="Mce/MlaD" evidence="3">
    <location>
        <begin position="37"/>
        <end position="113"/>
    </location>
</feature>
<evidence type="ECO:0000313" key="6">
    <source>
        <dbReference type="Proteomes" id="UP001231924"/>
    </source>
</evidence>
<keyword evidence="2" id="KW-0472">Membrane</keyword>
<accession>A0ABT7M442</accession>
<dbReference type="InterPro" id="IPR003399">
    <property type="entry name" value="Mce/MlaD"/>
</dbReference>
<sequence length="353" mass="37928">MRGVVAPLVKLAIFAIVTVLSVVLLLGTIQNNFFASTQEYKARFTDASGLIAGSDVRIAGVRVGRVTDVQVVDRSVAEVSFDVDEARKLPTGARFAIKYQNLVGQRYLEIQRGNGPMNQFLAPGDTVPVTQTQPPLNLTVVFNGFKPLFQALSPDDVNKLSFEIIQVLQGESGNINQLLASTASLTSTIADRDAVIGRVINNLNLTLDTVNARDDKLSSLIVSLQQLVSGLAQDRVAIGSTLQPIADLTQVTAGFLADARPPLRDDIVKLGQEADILNRNRGLVENALRNIPQKANNFGRAGSYGSWFNFYLCSAGVQIDTSLPGPIQLPLPNPISISLPPGPPISRTDRCSA</sequence>
<keyword evidence="2" id="KW-1133">Transmembrane helix</keyword>
<dbReference type="InterPro" id="IPR024516">
    <property type="entry name" value="Mce_C"/>
</dbReference>
<comment type="caution">
    <text evidence="5">The sequence shown here is derived from an EMBL/GenBank/DDBJ whole genome shotgun (WGS) entry which is preliminary data.</text>
</comment>
<proteinExistence type="predicted"/>
<gene>
    <name evidence="5" type="ORF">QRT03_05610</name>
</gene>
<feature type="transmembrane region" description="Helical" evidence="2">
    <location>
        <begin position="7"/>
        <end position="29"/>
    </location>
</feature>
<dbReference type="EMBL" id="JASVWF010000001">
    <property type="protein sequence ID" value="MDL5155419.1"/>
    <property type="molecule type" value="Genomic_DNA"/>
</dbReference>
<evidence type="ECO:0000259" key="4">
    <source>
        <dbReference type="Pfam" id="PF11887"/>
    </source>
</evidence>
<evidence type="ECO:0000256" key="1">
    <source>
        <dbReference type="SAM" id="MobiDB-lite"/>
    </source>
</evidence>
<dbReference type="PANTHER" id="PTHR33371">
    <property type="entry name" value="INTERMEMBRANE PHOSPHOLIPID TRANSPORT SYSTEM BINDING PROTEIN MLAD-RELATED"/>
    <property type="match status" value="1"/>
</dbReference>
<feature type="domain" description="Mammalian cell entry C-terminal" evidence="4">
    <location>
        <begin position="119"/>
        <end position="315"/>
    </location>
</feature>
<organism evidence="5 6">
    <name type="scientific">Actinomycetospora termitidis</name>
    <dbReference type="NCBI Taxonomy" id="3053470"/>
    <lineage>
        <taxon>Bacteria</taxon>
        <taxon>Bacillati</taxon>
        <taxon>Actinomycetota</taxon>
        <taxon>Actinomycetes</taxon>
        <taxon>Pseudonocardiales</taxon>
        <taxon>Pseudonocardiaceae</taxon>
        <taxon>Actinomycetospora</taxon>
    </lineage>
</organism>
<dbReference type="Pfam" id="PF11887">
    <property type="entry name" value="Mce4_CUP1"/>
    <property type="match status" value="1"/>
</dbReference>
<protein>
    <submittedName>
        <fullName evidence="5">MCE family protein</fullName>
    </submittedName>
</protein>
<dbReference type="InterPro" id="IPR005693">
    <property type="entry name" value="Mce"/>
</dbReference>
<evidence type="ECO:0000259" key="3">
    <source>
        <dbReference type="Pfam" id="PF02470"/>
    </source>
</evidence>
<dbReference type="InterPro" id="IPR052336">
    <property type="entry name" value="MlaD_Phospholipid_Transporter"/>
</dbReference>
<dbReference type="RefSeq" id="WP_286051518.1">
    <property type="nucleotide sequence ID" value="NZ_JASVWF010000001.1"/>
</dbReference>
<dbReference type="PANTHER" id="PTHR33371:SF17">
    <property type="entry name" value="MCE-FAMILY PROTEIN MCE1B"/>
    <property type="match status" value="1"/>
</dbReference>
<dbReference type="Pfam" id="PF02470">
    <property type="entry name" value="MlaD"/>
    <property type="match status" value="1"/>
</dbReference>
<keyword evidence="2" id="KW-0812">Transmembrane</keyword>
<feature type="region of interest" description="Disordered" evidence="1">
    <location>
        <begin position="333"/>
        <end position="353"/>
    </location>
</feature>
<name>A0ABT7M442_9PSEU</name>
<evidence type="ECO:0000256" key="2">
    <source>
        <dbReference type="SAM" id="Phobius"/>
    </source>
</evidence>